<gene>
    <name evidence="4" type="ORF">C8E89_12362</name>
</gene>
<sequence>MPTSTPKSPPTRRVMNVLDALAASTTGLTSTQLARQCGISTSTCALVLGELEAGGWVARYDDRRYGLGSGLFGLVRGLRNQFPLLEQGRTALVNLHESLAAGCSMSRIDDDHLTVIDAVGHVSDGEHVVGQRFPIDPPFGLVAMAWRDDAEVDRWLRGVTPRLAQADVDQHRGVLADVRARGYGAWQFDDAHASLHERVAGILASLEPTASVARQLTKLMTMVNLRSITRTLETDLLATEFVVLPIFGPTGQPAYQIEIHVSHPDTLTLDSLNTALENAQNELTPGASAH</sequence>
<proteinExistence type="predicted"/>
<dbReference type="EMBL" id="QJJU01000023">
    <property type="protein sequence ID" value="PXX03260.1"/>
    <property type="molecule type" value="Genomic_DNA"/>
</dbReference>
<dbReference type="GO" id="GO:0003677">
    <property type="term" value="F:DNA binding"/>
    <property type="evidence" value="ECO:0007669"/>
    <property type="project" value="UniProtKB-KW"/>
</dbReference>
<comment type="caution">
    <text evidence="4">The sequence shown here is derived from an EMBL/GenBank/DDBJ whole genome shotgun (WGS) entry which is preliminary data.</text>
</comment>
<keyword evidence="1" id="KW-0805">Transcription regulation</keyword>
<organism evidence="4 5">
    <name type="scientific">Mycolicibacterium moriokaense</name>
    <dbReference type="NCBI Taxonomy" id="39691"/>
    <lineage>
        <taxon>Bacteria</taxon>
        <taxon>Bacillati</taxon>
        <taxon>Actinomycetota</taxon>
        <taxon>Actinomycetes</taxon>
        <taxon>Mycobacteriales</taxon>
        <taxon>Mycobacteriaceae</taxon>
        <taxon>Mycolicibacterium</taxon>
    </lineage>
</organism>
<evidence type="ECO:0000313" key="5">
    <source>
        <dbReference type="Proteomes" id="UP000247781"/>
    </source>
</evidence>
<dbReference type="Pfam" id="PF09339">
    <property type="entry name" value="HTH_IclR"/>
    <property type="match status" value="1"/>
</dbReference>
<dbReference type="Gene3D" id="3.30.450.40">
    <property type="match status" value="1"/>
</dbReference>
<dbReference type="PROSITE" id="PS51077">
    <property type="entry name" value="HTH_ICLR"/>
    <property type="match status" value="1"/>
</dbReference>
<dbReference type="PANTHER" id="PTHR30136:SF35">
    <property type="entry name" value="HTH-TYPE TRANSCRIPTIONAL REGULATOR RV1719"/>
    <property type="match status" value="1"/>
</dbReference>
<keyword evidence="5" id="KW-1185">Reference proteome</keyword>
<dbReference type="Gene3D" id="1.10.10.10">
    <property type="entry name" value="Winged helix-like DNA-binding domain superfamily/Winged helix DNA-binding domain"/>
    <property type="match status" value="1"/>
</dbReference>
<evidence type="ECO:0000256" key="2">
    <source>
        <dbReference type="ARBA" id="ARBA00023163"/>
    </source>
</evidence>
<feature type="domain" description="HTH iclR-type" evidence="3">
    <location>
        <begin position="8"/>
        <end position="69"/>
    </location>
</feature>
<dbReference type="Proteomes" id="UP000247781">
    <property type="component" value="Unassembled WGS sequence"/>
</dbReference>
<evidence type="ECO:0000313" key="4">
    <source>
        <dbReference type="EMBL" id="PXX03260.1"/>
    </source>
</evidence>
<dbReference type="GO" id="GO:0045892">
    <property type="term" value="P:negative regulation of DNA-templated transcription"/>
    <property type="evidence" value="ECO:0007669"/>
    <property type="project" value="TreeGrafter"/>
</dbReference>
<name>A0A318H9K0_9MYCO</name>
<reference evidence="4 5" key="2">
    <citation type="submission" date="2018-06" db="EMBL/GenBank/DDBJ databases">
        <title>Sequencing of bacterial isolates from soil warming experiment in Harvard Forest, Massachusetts, USA.</title>
        <authorList>
            <person name="Deangelis K.PhD."/>
        </authorList>
    </citation>
    <scope>NUCLEOTIDE SEQUENCE [LARGE SCALE GENOMIC DNA]</scope>
    <source>
        <strain evidence="4 5">GAS496</strain>
    </source>
</reference>
<dbReference type="InterPro" id="IPR050707">
    <property type="entry name" value="HTH_MetabolicPath_Reg"/>
</dbReference>
<protein>
    <submittedName>
        <fullName evidence="4">DNA-binding IclR family transcriptional regulator</fullName>
    </submittedName>
</protein>
<evidence type="ECO:0000259" key="3">
    <source>
        <dbReference type="PROSITE" id="PS51077"/>
    </source>
</evidence>
<evidence type="ECO:0000256" key="1">
    <source>
        <dbReference type="ARBA" id="ARBA00023015"/>
    </source>
</evidence>
<dbReference type="InterPro" id="IPR036388">
    <property type="entry name" value="WH-like_DNA-bd_sf"/>
</dbReference>
<accession>A0A318H9K0</accession>
<dbReference type="SUPFAM" id="SSF46785">
    <property type="entry name" value="Winged helix' DNA-binding domain"/>
    <property type="match status" value="1"/>
</dbReference>
<keyword evidence="2" id="KW-0804">Transcription</keyword>
<dbReference type="InterPro" id="IPR005471">
    <property type="entry name" value="Tscrpt_reg_IclR_N"/>
</dbReference>
<dbReference type="InterPro" id="IPR029016">
    <property type="entry name" value="GAF-like_dom_sf"/>
</dbReference>
<dbReference type="GO" id="GO:0003700">
    <property type="term" value="F:DNA-binding transcription factor activity"/>
    <property type="evidence" value="ECO:0007669"/>
    <property type="project" value="TreeGrafter"/>
</dbReference>
<keyword evidence="4" id="KW-0238">DNA-binding</keyword>
<dbReference type="PANTHER" id="PTHR30136">
    <property type="entry name" value="HELIX-TURN-HELIX TRANSCRIPTIONAL REGULATOR, ICLR FAMILY"/>
    <property type="match status" value="1"/>
</dbReference>
<dbReference type="AlphaFoldDB" id="A0A318H9K0"/>
<dbReference type="InterPro" id="IPR036390">
    <property type="entry name" value="WH_DNA-bd_sf"/>
</dbReference>
<dbReference type="SUPFAM" id="SSF55781">
    <property type="entry name" value="GAF domain-like"/>
    <property type="match status" value="1"/>
</dbReference>
<reference evidence="5" key="1">
    <citation type="submission" date="2018-05" db="EMBL/GenBank/DDBJ databases">
        <authorList>
            <person name="Deangelis K."/>
            <person name="Huntemann M."/>
            <person name="Clum A."/>
            <person name="Pillay M."/>
            <person name="Palaniappan K."/>
            <person name="Varghese N."/>
            <person name="Mikhailova N."/>
            <person name="Stamatis D."/>
            <person name="Reddy T."/>
            <person name="Daum C."/>
            <person name="Shapiro N."/>
            <person name="Ivanova N."/>
            <person name="Kyrpides N."/>
            <person name="Woyke T."/>
        </authorList>
    </citation>
    <scope>NUCLEOTIDE SEQUENCE [LARGE SCALE GENOMIC DNA]</scope>
    <source>
        <strain evidence="5">GAS496</strain>
    </source>
</reference>